<dbReference type="AlphaFoldDB" id="A0A559KCS4"/>
<comment type="caution">
    <text evidence="1">The sequence shown here is derived from an EMBL/GenBank/DDBJ whole genome shotgun (WGS) entry which is preliminary data.</text>
</comment>
<dbReference type="Proteomes" id="UP000317036">
    <property type="component" value="Unassembled WGS sequence"/>
</dbReference>
<sequence length="79" mass="9302">MMYFVNGGYVSADTETGKQLLDIFKGCNWNNFKEGYKVYVNSAYPEINYDLVIDSIEKDRIKLHWVPTKEYSLPMYSCR</sequence>
<proteinExistence type="predicted"/>
<keyword evidence="2" id="KW-1185">Reference proteome</keyword>
<evidence type="ECO:0000313" key="2">
    <source>
        <dbReference type="Proteomes" id="UP000317036"/>
    </source>
</evidence>
<protein>
    <submittedName>
        <fullName evidence="1">Uncharacterized protein</fullName>
    </submittedName>
</protein>
<dbReference type="EMBL" id="VNJI01000011">
    <property type="protein sequence ID" value="TVY09927.1"/>
    <property type="molecule type" value="Genomic_DNA"/>
</dbReference>
<name>A0A559KCS4_9BACL</name>
<gene>
    <name evidence="1" type="ORF">FPZ49_11185</name>
</gene>
<organism evidence="1 2">
    <name type="scientific">Paenibacillus cremeus</name>
    <dbReference type="NCBI Taxonomy" id="2163881"/>
    <lineage>
        <taxon>Bacteria</taxon>
        <taxon>Bacillati</taxon>
        <taxon>Bacillota</taxon>
        <taxon>Bacilli</taxon>
        <taxon>Bacillales</taxon>
        <taxon>Paenibacillaceae</taxon>
        <taxon>Paenibacillus</taxon>
    </lineage>
</organism>
<evidence type="ECO:0000313" key="1">
    <source>
        <dbReference type="EMBL" id="TVY09927.1"/>
    </source>
</evidence>
<reference evidence="1 2" key="1">
    <citation type="submission" date="2019-07" db="EMBL/GenBank/DDBJ databases">
        <authorList>
            <person name="Kim J."/>
        </authorList>
    </citation>
    <scope>NUCLEOTIDE SEQUENCE [LARGE SCALE GENOMIC DNA]</scope>
    <source>
        <strain evidence="1 2">JC52</strain>
    </source>
</reference>
<dbReference type="RefSeq" id="WP_144846520.1">
    <property type="nucleotide sequence ID" value="NZ_VNJI01000011.1"/>
</dbReference>
<accession>A0A559KCS4</accession>